<feature type="region of interest" description="Disordered" evidence="1">
    <location>
        <begin position="342"/>
        <end position="366"/>
    </location>
</feature>
<reference evidence="3" key="1">
    <citation type="journal article" date="2017" name="Nat. Ecol. Evol.">
        <title>Genome expansion and lineage-specific genetic innovations in the forest pathogenic fungi Armillaria.</title>
        <authorList>
            <person name="Sipos G."/>
            <person name="Prasanna A.N."/>
            <person name="Walter M.C."/>
            <person name="O'Connor E."/>
            <person name="Balint B."/>
            <person name="Krizsan K."/>
            <person name="Kiss B."/>
            <person name="Hess J."/>
            <person name="Varga T."/>
            <person name="Slot J."/>
            <person name="Riley R."/>
            <person name="Boka B."/>
            <person name="Rigling D."/>
            <person name="Barry K."/>
            <person name="Lee J."/>
            <person name="Mihaltcheva S."/>
            <person name="LaButti K."/>
            <person name="Lipzen A."/>
            <person name="Waldron R."/>
            <person name="Moloney N.M."/>
            <person name="Sperisen C."/>
            <person name="Kredics L."/>
            <person name="Vagvoelgyi C."/>
            <person name="Patrignani A."/>
            <person name="Fitzpatrick D."/>
            <person name="Nagy I."/>
            <person name="Doyle S."/>
            <person name="Anderson J.B."/>
            <person name="Grigoriev I.V."/>
            <person name="Gueldener U."/>
            <person name="Muensterkoetter M."/>
            <person name="Nagy L.G."/>
        </authorList>
    </citation>
    <scope>NUCLEOTIDE SEQUENCE [LARGE SCALE GENOMIC DNA]</scope>
    <source>
        <strain evidence="3">C18/9</strain>
    </source>
</reference>
<protein>
    <submittedName>
        <fullName evidence="2">Uncharacterized protein</fullName>
    </submittedName>
</protein>
<dbReference type="OrthoDB" id="2874131at2759"/>
<dbReference type="OMA" id="PCEYRLI"/>
<evidence type="ECO:0000313" key="2">
    <source>
        <dbReference type="EMBL" id="SJL10970.1"/>
    </source>
</evidence>
<dbReference type="Proteomes" id="UP000219338">
    <property type="component" value="Unassembled WGS sequence"/>
</dbReference>
<dbReference type="EMBL" id="FUEG01000013">
    <property type="protein sequence ID" value="SJL10970.1"/>
    <property type="molecule type" value="Genomic_DNA"/>
</dbReference>
<sequence>MTSQFGAQQDYDAVSYDVYSEPSGILRSIPSNAIVIRDQIGFYQELDEASGSGRTMFQLIRNNHEVIIWGPPVVVLANLMIQLGLIETLLSSVAFDDIRQATLYIAWDGRARLIPQEPKHFQNPYLGGYRCVDESQLQVTEWLQAGWKRALLDGVRPVEVDYAYSLTSSLALQCMIDGCRDLEPLDLTTPVLACLVRDGHMIGVVKCVEEGARMVSYKDRTLVYDAFRKMQEHHIYLLDGHSMNPSAVLIVDNKVRFVDMALKRWFSPNVFIYDRTIHDEQQLKQARQAHWRQVKLLFERIDSEPSTSNRYRPCEYRLINVMSSPRMSLVVSVPPLVVFKRREKRRRRSSEPQISSDTTCDGPYFPGRVLARRRGITREPFIRRPGPHMTSSEMSLSSLSATSSTSLYPAPIIPHDASSPATCNGSTHHFRRISCSKHSNTFPSSDSVNISRLEESKL</sequence>
<evidence type="ECO:0000313" key="3">
    <source>
        <dbReference type="Proteomes" id="UP000219338"/>
    </source>
</evidence>
<evidence type="ECO:0000256" key="1">
    <source>
        <dbReference type="SAM" id="MobiDB-lite"/>
    </source>
</evidence>
<gene>
    <name evidence="2" type="ORF">ARMOST_14366</name>
</gene>
<organism evidence="2 3">
    <name type="scientific">Armillaria ostoyae</name>
    <name type="common">Armillaria root rot fungus</name>
    <dbReference type="NCBI Taxonomy" id="47428"/>
    <lineage>
        <taxon>Eukaryota</taxon>
        <taxon>Fungi</taxon>
        <taxon>Dikarya</taxon>
        <taxon>Basidiomycota</taxon>
        <taxon>Agaricomycotina</taxon>
        <taxon>Agaricomycetes</taxon>
        <taxon>Agaricomycetidae</taxon>
        <taxon>Agaricales</taxon>
        <taxon>Marasmiineae</taxon>
        <taxon>Physalacriaceae</taxon>
        <taxon>Armillaria</taxon>
    </lineage>
</organism>
<keyword evidence="3" id="KW-1185">Reference proteome</keyword>
<feature type="compositionally biased region" description="Polar residues" evidence="1">
    <location>
        <begin position="437"/>
        <end position="450"/>
    </location>
</feature>
<feature type="region of interest" description="Disordered" evidence="1">
    <location>
        <begin position="437"/>
        <end position="458"/>
    </location>
</feature>
<accession>A0A284RQE2</accession>
<name>A0A284RQE2_ARMOS</name>
<dbReference type="AlphaFoldDB" id="A0A284RQE2"/>
<proteinExistence type="predicted"/>